<proteinExistence type="predicted"/>
<protein>
    <submittedName>
        <fullName evidence="2">Uncharacterized protein</fullName>
    </submittedName>
</protein>
<gene>
    <name evidence="2" type="primary">Nfu_g_1_018724</name>
</gene>
<feature type="compositionally biased region" description="Polar residues" evidence="1">
    <location>
        <begin position="95"/>
        <end position="106"/>
    </location>
</feature>
<dbReference type="AlphaFoldDB" id="A0A1A8QTM5"/>
<feature type="non-terminal residue" evidence="2">
    <location>
        <position position="1"/>
    </location>
</feature>
<feature type="non-terminal residue" evidence="2">
    <location>
        <position position="141"/>
    </location>
</feature>
<name>A0A1A8QTM5_9TELE</name>
<dbReference type="EMBL" id="HAEH01013044">
    <property type="protein sequence ID" value="SBR96394.1"/>
    <property type="molecule type" value="Transcribed_RNA"/>
</dbReference>
<accession>A0A1A8QTM5</accession>
<evidence type="ECO:0000256" key="1">
    <source>
        <dbReference type="SAM" id="MobiDB-lite"/>
    </source>
</evidence>
<organism evidence="2">
    <name type="scientific">Nothobranchius rachovii</name>
    <name type="common">bluefin notho</name>
    <dbReference type="NCBI Taxonomy" id="451742"/>
    <lineage>
        <taxon>Eukaryota</taxon>
        <taxon>Metazoa</taxon>
        <taxon>Chordata</taxon>
        <taxon>Craniata</taxon>
        <taxon>Vertebrata</taxon>
        <taxon>Euteleostomi</taxon>
        <taxon>Actinopterygii</taxon>
        <taxon>Neopterygii</taxon>
        <taxon>Teleostei</taxon>
        <taxon>Neoteleostei</taxon>
        <taxon>Acanthomorphata</taxon>
        <taxon>Ovalentaria</taxon>
        <taxon>Atherinomorphae</taxon>
        <taxon>Cyprinodontiformes</taxon>
        <taxon>Nothobranchiidae</taxon>
        <taxon>Nothobranchius</taxon>
    </lineage>
</organism>
<reference evidence="2" key="2">
    <citation type="submission" date="2016-06" db="EMBL/GenBank/DDBJ databases">
        <title>The genome of a short-lived fish provides insights into sex chromosome evolution and the genetic control of aging.</title>
        <authorList>
            <person name="Reichwald K."/>
            <person name="Felder M."/>
            <person name="Petzold A."/>
            <person name="Koch P."/>
            <person name="Groth M."/>
            <person name="Platzer M."/>
        </authorList>
    </citation>
    <scope>NUCLEOTIDE SEQUENCE</scope>
    <source>
        <tissue evidence="2">Brain</tissue>
    </source>
</reference>
<reference evidence="2" key="1">
    <citation type="submission" date="2016-05" db="EMBL/GenBank/DDBJ databases">
        <authorList>
            <person name="Lavstsen T."/>
            <person name="Jespersen J.S."/>
        </authorList>
    </citation>
    <scope>NUCLEOTIDE SEQUENCE</scope>
    <source>
        <tissue evidence="2">Brain</tissue>
    </source>
</reference>
<feature type="region of interest" description="Disordered" evidence="1">
    <location>
        <begin position="95"/>
        <end position="141"/>
    </location>
</feature>
<sequence>PGKRWVVETAAPVIPGHSQVIQHPPSRTCRTILQKEASSSEPELPQLVTAYDEKKHRENPSFLFPDVEIHPPNPTFIHPTATFLDLRGTEIMFSPQNPKISTIKPESSQKKRPVSIPASGKPVCQSRACPSSPPGDGKPNS</sequence>
<evidence type="ECO:0000313" key="2">
    <source>
        <dbReference type="EMBL" id="SBR96394.1"/>
    </source>
</evidence>